<evidence type="ECO:0000256" key="6">
    <source>
        <dbReference type="ARBA" id="ARBA00022679"/>
    </source>
</evidence>
<dbReference type="GO" id="GO:0051539">
    <property type="term" value="F:4 iron, 4 sulfur cluster binding"/>
    <property type="evidence" value="ECO:0007669"/>
    <property type="project" value="UniProtKB-KW"/>
</dbReference>
<comment type="similarity">
    <text evidence="3">Belongs to the ELP3 family.</text>
</comment>
<comment type="caution">
    <text evidence="17">The sequence shown here is derived from an EMBL/GenBank/DDBJ whole genome shotgun (WGS) entry which is preliminary data.</text>
</comment>
<dbReference type="SFLD" id="SFLDF00344">
    <property type="entry name" value="ELP3-like"/>
    <property type="match status" value="1"/>
</dbReference>
<keyword evidence="10" id="KW-0694">RNA-binding</keyword>
<dbReference type="GO" id="GO:0046872">
    <property type="term" value="F:metal ion binding"/>
    <property type="evidence" value="ECO:0007669"/>
    <property type="project" value="UniProtKB-KW"/>
</dbReference>
<dbReference type="InterPro" id="IPR058240">
    <property type="entry name" value="rSAM_sf"/>
</dbReference>
<dbReference type="InterPro" id="IPR032432">
    <property type="entry name" value="Radical_SAM_C"/>
</dbReference>
<organism evidence="17 18">
    <name type="scientific">Ellagibacter isourolithinifaciens</name>
    <dbReference type="NCBI Taxonomy" id="2137581"/>
    <lineage>
        <taxon>Bacteria</taxon>
        <taxon>Bacillati</taxon>
        <taxon>Actinomycetota</taxon>
        <taxon>Coriobacteriia</taxon>
        <taxon>Eggerthellales</taxon>
        <taxon>Eggerthellaceae</taxon>
        <taxon>Ellagibacter</taxon>
    </lineage>
</organism>
<dbReference type="EMBL" id="WAJR01000010">
    <property type="protein sequence ID" value="KAB1640651.1"/>
    <property type="molecule type" value="Genomic_DNA"/>
</dbReference>
<dbReference type="SMART" id="SM00729">
    <property type="entry name" value="Elp3"/>
    <property type="match status" value="1"/>
</dbReference>
<evidence type="ECO:0000256" key="8">
    <source>
        <dbReference type="ARBA" id="ARBA00022694"/>
    </source>
</evidence>
<comment type="catalytic activity">
    <reaction evidence="15">
        <text>uridine(34) in tRNA + acetyl-CoA + S-adenosyl-L-methionine + H2O = 5-(carboxymethyl)uridine(34) in tRNA + 5'-deoxyadenosine + L-methionine + CoA + 2 H(+)</text>
        <dbReference type="Rhea" id="RHEA:61020"/>
        <dbReference type="Rhea" id="RHEA-COMP:10407"/>
        <dbReference type="Rhea" id="RHEA-COMP:11727"/>
        <dbReference type="ChEBI" id="CHEBI:15377"/>
        <dbReference type="ChEBI" id="CHEBI:15378"/>
        <dbReference type="ChEBI" id="CHEBI:17319"/>
        <dbReference type="ChEBI" id="CHEBI:57287"/>
        <dbReference type="ChEBI" id="CHEBI:57288"/>
        <dbReference type="ChEBI" id="CHEBI:57844"/>
        <dbReference type="ChEBI" id="CHEBI:59789"/>
        <dbReference type="ChEBI" id="CHEBI:65315"/>
        <dbReference type="ChEBI" id="CHEBI:74882"/>
        <dbReference type="EC" id="2.3.1.311"/>
    </reaction>
    <physiologicalReaction direction="left-to-right" evidence="15">
        <dbReference type="Rhea" id="RHEA:61021"/>
    </physiologicalReaction>
</comment>
<keyword evidence="18" id="KW-1185">Reference proteome</keyword>
<dbReference type="PANTHER" id="PTHR11135:SF2">
    <property type="entry name" value="ELONGATOR COMPLEX PROTEIN 3"/>
    <property type="match status" value="1"/>
</dbReference>
<dbReference type="SFLD" id="SFLDG01086">
    <property type="entry name" value="elongater_protein-like"/>
    <property type="match status" value="1"/>
</dbReference>
<keyword evidence="13" id="KW-0012">Acyltransferase</keyword>
<evidence type="ECO:0000256" key="12">
    <source>
        <dbReference type="ARBA" id="ARBA00023014"/>
    </source>
</evidence>
<dbReference type="AlphaFoldDB" id="A0A6N6NMR6"/>
<dbReference type="Pfam" id="PF16199">
    <property type="entry name" value="Radical_SAM_C"/>
    <property type="match status" value="1"/>
</dbReference>
<sequence length="653" mass="73000">MQKTLEIILSALREQGQPLDANALDRIIRARNRELRGPVRAVAKKKLLPFYQKVKESDPELWRGWDIDDALEALLVRTLRMKPMRTASGVATVTVLTKPWPCASACLYCPNDIRMPKSYLADEPACQRAERNWFDPYLQVALRLRTLADMGHTTDKVELIVLGGTWTDYPREYRFWFTRELFRALNEASDANAQRASIAERRAFYEHCGVLSERDDLAAFARNEQARVTCGELTYNQAIRELYGNDAGWQRASKSQTAALADVTLEHERNTQATHRSVGLVIETRPDCITPGALTEMRTLGATKVQIGIQSLDQHILDANLRRISLDRIGRAFELARLFGFKIHAHFMANLYRATPESDVAGYRALVTDRRFLPDEVKMYPCALVDGTGLVTHWRNGTWKPYTERELIDVLVANMQATPPYVRVSRMIRDISSHDIMAGNKKVNLRQMVDCELARRGGGVEEIRTREIGTRGADLTELALIEFPYETTVSSERFLQWVTPEGKIAGFLRLSLPKASAIEAARAEAESERGVIGSTGCEAMPIEGKAISHQAARDIEPASASAQEERSARGAFPLAADEAMIREVHVYGAVAALGHASTGAQHTGLGRKLVARACEIAQEAGYERINVIGAVGTREYYATLGFEQHGLYQQKEL</sequence>
<evidence type="ECO:0000256" key="3">
    <source>
        <dbReference type="ARBA" id="ARBA00005494"/>
    </source>
</evidence>
<dbReference type="GO" id="GO:0016740">
    <property type="term" value="F:transferase activity"/>
    <property type="evidence" value="ECO:0007669"/>
    <property type="project" value="UniProtKB-KW"/>
</dbReference>
<evidence type="ECO:0000256" key="7">
    <source>
        <dbReference type="ARBA" id="ARBA00022691"/>
    </source>
</evidence>
<comment type="pathway">
    <text evidence="2">tRNA modification.</text>
</comment>
<dbReference type="InterPro" id="IPR007197">
    <property type="entry name" value="rSAM"/>
</dbReference>
<name>A0A6N6NMR6_9ACTN</name>
<evidence type="ECO:0000256" key="13">
    <source>
        <dbReference type="ARBA" id="ARBA00023315"/>
    </source>
</evidence>
<accession>A0A6N6NMR6</accession>
<dbReference type="GeneID" id="98657889"/>
<dbReference type="OrthoDB" id="9815044at2"/>
<dbReference type="InterPro" id="IPR034687">
    <property type="entry name" value="ELP3-like"/>
</dbReference>
<comment type="cofactor">
    <cofactor evidence="1">
        <name>[4Fe-4S] cluster</name>
        <dbReference type="ChEBI" id="CHEBI:49883"/>
    </cofactor>
</comment>
<keyword evidence="7" id="KW-0949">S-adenosyl-L-methionine</keyword>
<keyword evidence="4" id="KW-0004">4Fe-4S</keyword>
<dbReference type="GO" id="GO:0033588">
    <property type="term" value="C:elongator holoenzyme complex"/>
    <property type="evidence" value="ECO:0007669"/>
    <property type="project" value="TreeGrafter"/>
</dbReference>
<feature type="domain" description="Elp3/MiaA/NifB-like radical SAM core" evidence="16">
    <location>
        <begin position="93"/>
        <end position="413"/>
    </location>
</feature>
<dbReference type="Proteomes" id="UP000468668">
    <property type="component" value="Unassembled WGS sequence"/>
</dbReference>
<evidence type="ECO:0000256" key="10">
    <source>
        <dbReference type="ARBA" id="ARBA00022884"/>
    </source>
</evidence>
<evidence type="ECO:0000256" key="9">
    <source>
        <dbReference type="ARBA" id="ARBA00022723"/>
    </source>
</evidence>
<dbReference type="SFLD" id="SFLDS00029">
    <property type="entry name" value="Radical_SAM"/>
    <property type="match status" value="1"/>
</dbReference>
<dbReference type="PANTHER" id="PTHR11135">
    <property type="entry name" value="HISTONE ACETYLTRANSFERASE-RELATED"/>
    <property type="match status" value="1"/>
</dbReference>
<dbReference type="SUPFAM" id="SSF55729">
    <property type="entry name" value="Acyl-CoA N-acyltransferases (Nat)"/>
    <property type="match status" value="1"/>
</dbReference>
<evidence type="ECO:0000256" key="2">
    <source>
        <dbReference type="ARBA" id="ARBA00005217"/>
    </source>
</evidence>
<dbReference type="GO" id="GO:0005737">
    <property type="term" value="C:cytoplasm"/>
    <property type="evidence" value="ECO:0007669"/>
    <property type="project" value="TreeGrafter"/>
</dbReference>
<dbReference type="GO" id="GO:0002926">
    <property type="term" value="P:tRNA wobble base 5-methoxycarbonylmethyl-2-thiouridinylation"/>
    <property type="evidence" value="ECO:0007669"/>
    <property type="project" value="TreeGrafter"/>
</dbReference>
<evidence type="ECO:0000259" key="16">
    <source>
        <dbReference type="SMART" id="SM00729"/>
    </source>
</evidence>
<keyword evidence="5" id="KW-0820">tRNA-binding</keyword>
<dbReference type="EC" id="2.3.1.311" evidence="14"/>
<gene>
    <name evidence="17" type="ORF">F8C90_05650</name>
</gene>
<evidence type="ECO:0000256" key="1">
    <source>
        <dbReference type="ARBA" id="ARBA00001966"/>
    </source>
</evidence>
<evidence type="ECO:0000256" key="15">
    <source>
        <dbReference type="ARBA" id="ARBA00047372"/>
    </source>
</evidence>
<evidence type="ECO:0000256" key="14">
    <source>
        <dbReference type="ARBA" id="ARBA00044771"/>
    </source>
</evidence>
<keyword evidence="11" id="KW-0408">Iron</keyword>
<proteinExistence type="inferred from homology"/>
<protein>
    <recommendedName>
        <fullName evidence="14">tRNA carboxymethyluridine synthase</fullName>
        <ecNumber evidence="14">2.3.1.311</ecNumber>
    </recommendedName>
</protein>
<dbReference type="InterPro" id="IPR039661">
    <property type="entry name" value="ELP3"/>
</dbReference>
<dbReference type="RefSeq" id="WP_158049486.1">
    <property type="nucleotide sequence ID" value="NZ_WAJR01000010.1"/>
</dbReference>
<dbReference type="InterPro" id="IPR006638">
    <property type="entry name" value="Elp3/MiaA/NifB-like_rSAM"/>
</dbReference>
<dbReference type="Gene3D" id="3.40.630.30">
    <property type="match status" value="1"/>
</dbReference>
<evidence type="ECO:0000256" key="5">
    <source>
        <dbReference type="ARBA" id="ARBA00022555"/>
    </source>
</evidence>
<evidence type="ECO:0000256" key="11">
    <source>
        <dbReference type="ARBA" id="ARBA00023004"/>
    </source>
</evidence>
<dbReference type="InterPro" id="IPR016181">
    <property type="entry name" value="Acyl_CoA_acyltransferase"/>
</dbReference>
<dbReference type="SUPFAM" id="SSF102114">
    <property type="entry name" value="Radical SAM enzymes"/>
    <property type="match status" value="1"/>
</dbReference>
<reference evidence="17 18" key="1">
    <citation type="submission" date="2019-09" db="EMBL/GenBank/DDBJ databases">
        <title>Whole genome shotgun sequencing (WGS) of Ellagibacter isourolithinifaciens DSM 104140(T) and Adlercreutzia muris DSM 29508(T).</title>
        <authorList>
            <person name="Stoll D.A."/>
            <person name="Danylec N."/>
            <person name="Huch M."/>
        </authorList>
    </citation>
    <scope>NUCLEOTIDE SEQUENCE [LARGE SCALE GENOMIC DNA]</scope>
    <source>
        <strain evidence="17 18">DSM 104140</strain>
    </source>
</reference>
<keyword evidence="6 17" id="KW-0808">Transferase</keyword>
<evidence type="ECO:0000313" key="17">
    <source>
        <dbReference type="EMBL" id="KAB1640651.1"/>
    </source>
</evidence>
<evidence type="ECO:0000256" key="4">
    <source>
        <dbReference type="ARBA" id="ARBA00022485"/>
    </source>
</evidence>
<keyword evidence="9" id="KW-0479">Metal-binding</keyword>
<keyword evidence="8" id="KW-0819">tRNA processing</keyword>
<keyword evidence="12" id="KW-0411">Iron-sulfur</keyword>
<evidence type="ECO:0000313" key="18">
    <source>
        <dbReference type="Proteomes" id="UP000468668"/>
    </source>
</evidence>